<accession>A0AAV4EWC5</accession>
<dbReference type="EMBL" id="BMAT01000346">
    <property type="protein sequence ID" value="GFR64431.1"/>
    <property type="molecule type" value="Genomic_DNA"/>
</dbReference>
<reference evidence="2 3" key="1">
    <citation type="journal article" date="2021" name="Elife">
        <title>Chloroplast acquisition without the gene transfer in kleptoplastic sea slugs, Plakobranchus ocellatus.</title>
        <authorList>
            <person name="Maeda T."/>
            <person name="Takahashi S."/>
            <person name="Yoshida T."/>
            <person name="Shimamura S."/>
            <person name="Takaki Y."/>
            <person name="Nagai Y."/>
            <person name="Toyoda A."/>
            <person name="Suzuki Y."/>
            <person name="Arimoto A."/>
            <person name="Ishii H."/>
            <person name="Satoh N."/>
            <person name="Nishiyama T."/>
            <person name="Hasebe M."/>
            <person name="Maruyama T."/>
            <person name="Minagawa J."/>
            <person name="Obokata J."/>
            <person name="Shigenobu S."/>
        </authorList>
    </citation>
    <scope>NUCLEOTIDE SEQUENCE [LARGE SCALE GENOMIC DNA]</scope>
</reference>
<feature type="transmembrane region" description="Helical" evidence="1">
    <location>
        <begin position="7"/>
        <end position="29"/>
    </location>
</feature>
<protein>
    <submittedName>
        <fullName evidence="2">Uncharacterized protein</fullName>
    </submittedName>
</protein>
<comment type="caution">
    <text evidence="2">The sequence shown here is derived from an EMBL/GenBank/DDBJ whole genome shotgun (WGS) entry which is preliminary data.</text>
</comment>
<dbReference type="Proteomes" id="UP000762676">
    <property type="component" value="Unassembled WGS sequence"/>
</dbReference>
<evidence type="ECO:0000256" key="1">
    <source>
        <dbReference type="SAM" id="Phobius"/>
    </source>
</evidence>
<feature type="transmembrane region" description="Helical" evidence="1">
    <location>
        <begin position="35"/>
        <end position="58"/>
    </location>
</feature>
<keyword evidence="1" id="KW-0812">Transmembrane</keyword>
<organism evidence="2 3">
    <name type="scientific">Elysia marginata</name>
    <dbReference type="NCBI Taxonomy" id="1093978"/>
    <lineage>
        <taxon>Eukaryota</taxon>
        <taxon>Metazoa</taxon>
        <taxon>Spiralia</taxon>
        <taxon>Lophotrochozoa</taxon>
        <taxon>Mollusca</taxon>
        <taxon>Gastropoda</taxon>
        <taxon>Heterobranchia</taxon>
        <taxon>Euthyneura</taxon>
        <taxon>Panpulmonata</taxon>
        <taxon>Sacoglossa</taxon>
        <taxon>Placobranchoidea</taxon>
        <taxon>Plakobranchidae</taxon>
        <taxon>Elysia</taxon>
    </lineage>
</organism>
<evidence type="ECO:0000313" key="3">
    <source>
        <dbReference type="Proteomes" id="UP000762676"/>
    </source>
</evidence>
<evidence type="ECO:0000313" key="2">
    <source>
        <dbReference type="EMBL" id="GFR64431.1"/>
    </source>
</evidence>
<proteinExistence type="predicted"/>
<keyword evidence="3" id="KW-1185">Reference proteome</keyword>
<gene>
    <name evidence="2" type="ORF">ElyMa_000178000</name>
</gene>
<keyword evidence="1" id="KW-0472">Membrane</keyword>
<dbReference type="AlphaFoldDB" id="A0AAV4EWC5"/>
<name>A0AAV4EWC5_9GAST</name>
<sequence>MRRFFVGVVLVVVEVVAVVVVALVIIVVVVVVVGVVVVVVVVVVEIVVVVVVVVGLLYNFRYCEWLLYFDAGTSLQLQGLRMAALFRYRDFSTTSGTANGCSILMQGLLYSFRYWEWLLYFDAGTSLQRLLLCWNSGTKSQ</sequence>
<keyword evidence="1" id="KW-1133">Transmembrane helix</keyword>